<evidence type="ECO:0000256" key="2">
    <source>
        <dbReference type="SAM" id="SignalP"/>
    </source>
</evidence>
<accession>A0A6A6TU72</accession>
<keyword evidence="2" id="KW-0732">Signal</keyword>
<evidence type="ECO:0008006" key="5">
    <source>
        <dbReference type="Google" id="ProtNLM"/>
    </source>
</evidence>
<evidence type="ECO:0000313" key="3">
    <source>
        <dbReference type="EMBL" id="KAF2662164.1"/>
    </source>
</evidence>
<organism evidence="3 4">
    <name type="scientific">Lophiostoma macrostomum CBS 122681</name>
    <dbReference type="NCBI Taxonomy" id="1314788"/>
    <lineage>
        <taxon>Eukaryota</taxon>
        <taxon>Fungi</taxon>
        <taxon>Dikarya</taxon>
        <taxon>Ascomycota</taxon>
        <taxon>Pezizomycotina</taxon>
        <taxon>Dothideomycetes</taxon>
        <taxon>Pleosporomycetidae</taxon>
        <taxon>Pleosporales</taxon>
        <taxon>Lophiostomataceae</taxon>
        <taxon>Lophiostoma</taxon>
    </lineage>
</organism>
<proteinExistence type="predicted"/>
<dbReference type="EMBL" id="MU004290">
    <property type="protein sequence ID" value="KAF2662164.1"/>
    <property type="molecule type" value="Genomic_DNA"/>
</dbReference>
<evidence type="ECO:0000313" key="4">
    <source>
        <dbReference type="Proteomes" id="UP000799324"/>
    </source>
</evidence>
<dbReference type="Proteomes" id="UP000799324">
    <property type="component" value="Unassembled WGS sequence"/>
</dbReference>
<dbReference type="AlphaFoldDB" id="A0A6A6TU72"/>
<keyword evidence="4" id="KW-1185">Reference proteome</keyword>
<feature type="chain" id="PRO_5025626731" description="Secreted protein" evidence="2">
    <location>
        <begin position="21"/>
        <end position="100"/>
    </location>
</feature>
<evidence type="ECO:0000256" key="1">
    <source>
        <dbReference type="SAM" id="MobiDB-lite"/>
    </source>
</evidence>
<feature type="region of interest" description="Disordered" evidence="1">
    <location>
        <begin position="28"/>
        <end position="100"/>
    </location>
</feature>
<gene>
    <name evidence="3" type="ORF">K491DRAFT_710117</name>
</gene>
<reference evidence="3" key="1">
    <citation type="journal article" date="2020" name="Stud. Mycol.">
        <title>101 Dothideomycetes genomes: a test case for predicting lifestyles and emergence of pathogens.</title>
        <authorList>
            <person name="Haridas S."/>
            <person name="Albert R."/>
            <person name="Binder M."/>
            <person name="Bloem J."/>
            <person name="Labutti K."/>
            <person name="Salamov A."/>
            <person name="Andreopoulos B."/>
            <person name="Baker S."/>
            <person name="Barry K."/>
            <person name="Bills G."/>
            <person name="Bluhm B."/>
            <person name="Cannon C."/>
            <person name="Castanera R."/>
            <person name="Culley D."/>
            <person name="Daum C."/>
            <person name="Ezra D."/>
            <person name="Gonzalez J."/>
            <person name="Henrissat B."/>
            <person name="Kuo A."/>
            <person name="Liang C."/>
            <person name="Lipzen A."/>
            <person name="Lutzoni F."/>
            <person name="Magnuson J."/>
            <person name="Mondo S."/>
            <person name="Nolan M."/>
            <person name="Ohm R."/>
            <person name="Pangilinan J."/>
            <person name="Park H.-J."/>
            <person name="Ramirez L."/>
            <person name="Alfaro M."/>
            <person name="Sun H."/>
            <person name="Tritt A."/>
            <person name="Yoshinaga Y."/>
            <person name="Zwiers L.-H."/>
            <person name="Turgeon B."/>
            <person name="Goodwin S."/>
            <person name="Spatafora J."/>
            <person name="Crous P."/>
            <person name="Grigoriev I."/>
        </authorList>
    </citation>
    <scope>NUCLEOTIDE SEQUENCE</scope>
    <source>
        <strain evidence="3">CBS 122681</strain>
    </source>
</reference>
<sequence>MKLLSLLSACFGACLQKASARSFVELEHEAPAAPAPATTRPRPRPRPASVCSTELNTIFKAARVAQDRRSKPSKPQEACSGDGDDDDDEHVENDDVHDES</sequence>
<protein>
    <recommendedName>
        <fullName evidence="5">Secreted protein</fullName>
    </recommendedName>
</protein>
<feature type="signal peptide" evidence="2">
    <location>
        <begin position="1"/>
        <end position="20"/>
    </location>
</feature>
<name>A0A6A6TU72_9PLEO</name>
<feature type="compositionally biased region" description="Low complexity" evidence="1">
    <location>
        <begin position="31"/>
        <end position="40"/>
    </location>
</feature>
<feature type="compositionally biased region" description="Acidic residues" evidence="1">
    <location>
        <begin position="82"/>
        <end position="100"/>
    </location>
</feature>